<accession>A0A3M7QST3</accession>
<sequence length="59" mass="7030">MWPKYQGLASRLSTRDFEEFKSWFEVLDKLSVKNLPKKNTECLILLIYAFFIISNCIQI</sequence>
<dbReference type="AlphaFoldDB" id="A0A3M7QST3"/>
<name>A0A3M7QST3_BRAPC</name>
<dbReference type="EMBL" id="REGN01005169">
    <property type="protein sequence ID" value="RNA14497.1"/>
    <property type="molecule type" value="Genomic_DNA"/>
</dbReference>
<reference evidence="1 2" key="1">
    <citation type="journal article" date="2018" name="Sci. Rep.">
        <title>Genomic signatures of local adaptation to the degree of environmental predictability in rotifers.</title>
        <authorList>
            <person name="Franch-Gras L."/>
            <person name="Hahn C."/>
            <person name="Garcia-Roger E.M."/>
            <person name="Carmona M.J."/>
            <person name="Serra M."/>
            <person name="Gomez A."/>
        </authorList>
    </citation>
    <scope>NUCLEOTIDE SEQUENCE [LARGE SCALE GENOMIC DNA]</scope>
    <source>
        <strain evidence="1">HYR1</strain>
    </source>
</reference>
<keyword evidence="2" id="KW-1185">Reference proteome</keyword>
<dbReference type="Proteomes" id="UP000276133">
    <property type="component" value="Unassembled WGS sequence"/>
</dbReference>
<organism evidence="1 2">
    <name type="scientific">Brachionus plicatilis</name>
    <name type="common">Marine rotifer</name>
    <name type="synonym">Brachionus muelleri</name>
    <dbReference type="NCBI Taxonomy" id="10195"/>
    <lineage>
        <taxon>Eukaryota</taxon>
        <taxon>Metazoa</taxon>
        <taxon>Spiralia</taxon>
        <taxon>Gnathifera</taxon>
        <taxon>Rotifera</taxon>
        <taxon>Eurotatoria</taxon>
        <taxon>Monogononta</taxon>
        <taxon>Pseudotrocha</taxon>
        <taxon>Ploima</taxon>
        <taxon>Brachionidae</taxon>
        <taxon>Brachionus</taxon>
    </lineage>
</organism>
<comment type="caution">
    <text evidence="1">The sequence shown here is derived from an EMBL/GenBank/DDBJ whole genome shotgun (WGS) entry which is preliminary data.</text>
</comment>
<protein>
    <submittedName>
        <fullName evidence="1">Uncharacterized protein</fullName>
    </submittedName>
</protein>
<evidence type="ECO:0000313" key="1">
    <source>
        <dbReference type="EMBL" id="RNA14497.1"/>
    </source>
</evidence>
<gene>
    <name evidence="1" type="ORF">BpHYR1_033023</name>
</gene>
<proteinExistence type="predicted"/>
<evidence type="ECO:0000313" key="2">
    <source>
        <dbReference type="Proteomes" id="UP000276133"/>
    </source>
</evidence>